<evidence type="ECO:0000313" key="1">
    <source>
        <dbReference type="EMBL" id="EFO84249.1"/>
    </source>
</evidence>
<protein>
    <submittedName>
        <fullName evidence="1">Uncharacterized protein</fullName>
    </submittedName>
</protein>
<sequence>MKLYLKTLTNLSSPISPEASEDIVAFIDHYAKTVCHAWFPIVMIGLYALKLVKKQYFQFLTILKIKNNYKQEIPFSADICITNFYYIPFIWILTPYISYSGPVQSWLRRKTKKTEDSDFQMAHISIDY</sequence>
<proteinExistence type="predicted"/>
<dbReference type="Proteomes" id="UP000008281">
    <property type="component" value="Unassembled WGS sequence"/>
</dbReference>
<dbReference type="EMBL" id="DS268514">
    <property type="protein sequence ID" value="EFO84249.1"/>
    <property type="molecule type" value="Genomic_DNA"/>
</dbReference>
<name>E3N2Q4_CAERE</name>
<evidence type="ECO:0000313" key="2">
    <source>
        <dbReference type="Proteomes" id="UP000008281"/>
    </source>
</evidence>
<dbReference type="HOGENOM" id="CLU_1961620_0_0_1"/>
<dbReference type="AlphaFoldDB" id="E3N2Q4"/>
<gene>
    <name evidence="1" type="ORF">CRE_15624</name>
</gene>
<keyword evidence="2" id="KW-1185">Reference proteome</keyword>
<dbReference type="OrthoDB" id="10615090at2759"/>
<reference evidence="1" key="1">
    <citation type="submission" date="2007-07" db="EMBL/GenBank/DDBJ databases">
        <title>PCAP assembly of the Caenorhabditis remanei genome.</title>
        <authorList>
            <consortium name="The Caenorhabditis remanei Sequencing Consortium"/>
            <person name="Wilson R.K."/>
        </authorList>
    </citation>
    <scope>NUCLEOTIDE SEQUENCE [LARGE SCALE GENOMIC DNA]</scope>
    <source>
        <strain evidence="1">PB4641</strain>
    </source>
</reference>
<accession>E3N2Q4</accession>
<organism evidence="2">
    <name type="scientific">Caenorhabditis remanei</name>
    <name type="common">Caenorhabditis vulgaris</name>
    <dbReference type="NCBI Taxonomy" id="31234"/>
    <lineage>
        <taxon>Eukaryota</taxon>
        <taxon>Metazoa</taxon>
        <taxon>Ecdysozoa</taxon>
        <taxon>Nematoda</taxon>
        <taxon>Chromadorea</taxon>
        <taxon>Rhabditida</taxon>
        <taxon>Rhabditina</taxon>
        <taxon>Rhabditomorpha</taxon>
        <taxon>Rhabditoidea</taxon>
        <taxon>Rhabditidae</taxon>
        <taxon>Peloderinae</taxon>
        <taxon>Caenorhabditis</taxon>
    </lineage>
</organism>